<keyword evidence="2" id="KW-0732">Signal</keyword>
<keyword evidence="4" id="KW-1185">Reference proteome</keyword>
<sequence length="229" mass="24036">MMKRAFYAAAALLANRAAALPQAIPPSPCTTTTKTQLGIHSSVTNFAHFMSSMNQHWSTSGVPFSGTERIYVYTSIETYEGGSFTGYYTYDAHALRSAGYSITTNTVHSVSCPPTSTPTLPPSPTGSLCSPHGDHWHCEPTTPPPSQSTPPAGECEPHGDHWHCPSGVPEPTTPPPSQSTTAGQTNTPPAGECEPHGDHWHCPPGVPEPTTPPPVPALATLVSVGTTGN</sequence>
<feature type="signal peptide" evidence="2">
    <location>
        <begin position="1"/>
        <end position="19"/>
    </location>
</feature>
<proteinExistence type="predicted"/>
<feature type="chain" id="PRO_5042983539" evidence="2">
    <location>
        <begin position="20"/>
        <end position="229"/>
    </location>
</feature>
<dbReference type="AlphaFoldDB" id="A0AAN7CJ83"/>
<dbReference type="Proteomes" id="UP001303647">
    <property type="component" value="Unassembled WGS sequence"/>
</dbReference>
<comment type="caution">
    <text evidence="3">The sequence shown here is derived from an EMBL/GenBank/DDBJ whole genome shotgun (WGS) entry which is preliminary data.</text>
</comment>
<feature type="compositionally biased region" description="Pro residues" evidence="1">
    <location>
        <begin position="204"/>
        <end position="216"/>
    </location>
</feature>
<feature type="compositionally biased region" description="Pro residues" evidence="1">
    <location>
        <begin position="115"/>
        <end position="124"/>
    </location>
</feature>
<reference evidence="3" key="1">
    <citation type="journal article" date="2023" name="Mol. Phylogenet. Evol.">
        <title>Genome-scale phylogeny and comparative genomics of the fungal order Sordariales.</title>
        <authorList>
            <person name="Hensen N."/>
            <person name="Bonometti L."/>
            <person name="Westerberg I."/>
            <person name="Brannstrom I.O."/>
            <person name="Guillou S."/>
            <person name="Cros-Aarteil S."/>
            <person name="Calhoun S."/>
            <person name="Haridas S."/>
            <person name="Kuo A."/>
            <person name="Mondo S."/>
            <person name="Pangilinan J."/>
            <person name="Riley R."/>
            <person name="LaButti K."/>
            <person name="Andreopoulos B."/>
            <person name="Lipzen A."/>
            <person name="Chen C."/>
            <person name="Yan M."/>
            <person name="Daum C."/>
            <person name="Ng V."/>
            <person name="Clum A."/>
            <person name="Steindorff A."/>
            <person name="Ohm R.A."/>
            <person name="Martin F."/>
            <person name="Silar P."/>
            <person name="Natvig D.O."/>
            <person name="Lalanne C."/>
            <person name="Gautier V."/>
            <person name="Ament-Velasquez S.L."/>
            <person name="Kruys A."/>
            <person name="Hutchinson M.I."/>
            <person name="Powell A.J."/>
            <person name="Barry K."/>
            <person name="Miller A.N."/>
            <person name="Grigoriev I.V."/>
            <person name="Debuchy R."/>
            <person name="Gladieux P."/>
            <person name="Hiltunen Thoren M."/>
            <person name="Johannesson H."/>
        </authorList>
    </citation>
    <scope>NUCLEOTIDE SEQUENCE</scope>
    <source>
        <strain evidence="3">CBS 359.72</strain>
    </source>
</reference>
<name>A0AAN7CJ83_9PEZI</name>
<gene>
    <name evidence="3" type="ORF">C7999DRAFT_45028</name>
</gene>
<feature type="region of interest" description="Disordered" evidence="1">
    <location>
        <begin position="110"/>
        <end position="229"/>
    </location>
</feature>
<accession>A0AAN7CJ83</accession>
<protein>
    <submittedName>
        <fullName evidence="3">Uncharacterized protein</fullName>
    </submittedName>
</protein>
<evidence type="ECO:0000313" key="3">
    <source>
        <dbReference type="EMBL" id="KAK4243075.1"/>
    </source>
</evidence>
<organism evidence="3 4">
    <name type="scientific">Corynascus novoguineensis</name>
    <dbReference type="NCBI Taxonomy" id="1126955"/>
    <lineage>
        <taxon>Eukaryota</taxon>
        <taxon>Fungi</taxon>
        <taxon>Dikarya</taxon>
        <taxon>Ascomycota</taxon>
        <taxon>Pezizomycotina</taxon>
        <taxon>Sordariomycetes</taxon>
        <taxon>Sordariomycetidae</taxon>
        <taxon>Sordariales</taxon>
        <taxon>Chaetomiaceae</taxon>
        <taxon>Corynascus</taxon>
    </lineage>
</organism>
<dbReference type="EMBL" id="MU857887">
    <property type="protein sequence ID" value="KAK4243075.1"/>
    <property type="molecule type" value="Genomic_DNA"/>
</dbReference>
<reference evidence="3" key="2">
    <citation type="submission" date="2023-05" db="EMBL/GenBank/DDBJ databases">
        <authorList>
            <consortium name="Lawrence Berkeley National Laboratory"/>
            <person name="Steindorff A."/>
            <person name="Hensen N."/>
            <person name="Bonometti L."/>
            <person name="Westerberg I."/>
            <person name="Brannstrom I.O."/>
            <person name="Guillou S."/>
            <person name="Cros-Aarteil S."/>
            <person name="Calhoun S."/>
            <person name="Haridas S."/>
            <person name="Kuo A."/>
            <person name="Mondo S."/>
            <person name="Pangilinan J."/>
            <person name="Riley R."/>
            <person name="Labutti K."/>
            <person name="Andreopoulos B."/>
            <person name="Lipzen A."/>
            <person name="Chen C."/>
            <person name="Yanf M."/>
            <person name="Daum C."/>
            <person name="Ng V."/>
            <person name="Clum A."/>
            <person name="Ohm R."/>
            <person name="Martin F."/>
            <person name="Silar P."/>
            <person name="Natvig D."/>
            <person name="Lalanne C."/>
            <person name="Gautier V."/>
            <person name="Ament-Velasquez S.L."/>
            <person name="Kruys A."/>
            <person name="Hutchinson M.I."/>
            <person name="Powell A.J."/>
            <person name="Barry K."/>
            <person name="Miller A.N."/>
            <person name="Grigoriev I.V."/>
            <person name="Debuchy R."/>
            <person name="Gladieux P."/>
            <person name="Thoren M.H."/>
            <person name="Johannesson H."/>
        </authorList>
    </citation>
    <scope>NUCLEOTIDE SEQUENCE</scope>
    <source>
        <strain evidence="3">CBS 359.72</strain>
    </source>
</reference>
<evidence type="ECO:0000256" key="1">
    <source>
        <dbReference type="SAM" id="MobiDB-lite"/>
    </source>
</evidence>
<evidence type="ECO:0000313" key="4">
    <source>
        <dbReference type="Proteomes" id="UP001303647"/>
    </source>
</evidence>
<evidence type="ECO:0000256" key="2">
    <source>
        <dbReference type="SAM" id="SignalP"/>
    </source>
</evidence>